<organism evidence="5">
    <name type="scientific">Hymenolepis diminuta</name>
    <name type="common">Rat tapeworm</name>
    <dbReference type="NCBI Taxonomy" id="6216"/>
    <lineage>
        <taxon>Eukaryota</taxon>
        <taxon>Metazoa</taxon>
        <taxon>Spiralia</taxon>
        <taxon>Lophotrochozoa</taxon>
        <taxon>Platyhelminthes</taxon>
        <taxon>Cestoda</taxon>
        <taxon>Eucestoda</taxon>
        <taxon>Cyclophyllidea</taxon>
        <taxon>Hymenolepididae</taxon>
        <taxon>Hymenolepis</taxon>
    </lineage>
</organism>
<dbReference type="EMBL" id="UYSG01000197">
    <property type="protein sequence ID" value="VDL18612.1"/>
    <property type="molecule type" value="Genomic_DNA"/>
</dbReference>
<dbReference type="OrthoDB" id="6222735at2759"/>
<dbReference type="WBParaSite" id="HDID_0000115001-mRNA-1">
    <property type="protein sequence ID" value="HDID_0000115001-mRNA-1"/>
    <property type="gene ID" value="HDID_0000115001"/>
</dbReference>
<evidence type="ECO:0000313" key="2">
    <source>
        <dbReference type="EMBL" id="VUZ46594.1"/>
    </source>
</evidence>
<reference evidence="1 3" key="2">
    <citation type="submission" date="2018-11" db="EMBL/GenBank/DDBJ databases">
        <authorList>
            <consortium name="Pathogen Informatics"/>
        </authorList>
    </citation>
    <scope>NUCLEOTIDE SEQUENCE [LARGE SCALE GENOMIC DNA]</scope>
</reference>
<keyword evidence="4" id="KW-1185">Reference proteome</keyword>
<gene>
    <name evidence="1" type="ORF">HDID_LOCUS1151</name>
    <name evidence="2" type="ORF">WMSIL1_LOCUS6367</name>
</gene>
<protein>
    <submittedName>
        <fullName evidence="5">S-adenosylmethionine decarboxylase proenzyme</fullName>
    </submittedName>
</protein>
<dbReference type="Proteomes" id="UP000274504">
    <property type="component" value="Unassembled WGS sequence"/>
</dbReference>
<evidence type="ECO:0000313" key="1">
    <source>
        <dbReference type="EMBL" id="VDL18612.1"/>
    </source>
</evidence>
<dbReference type="EMBL" id="CABIJS010000222">
    <property type="protein sequence ID" value="VUZ46594.1"/>
    <property type="molecule type" value="Genomic_DNA"/>
</dbReference>
<sequence>MPVRRIQEGSWDHGHETDIPHRRYIEDSEDELLYIDIDRLPPNVPYLKLNPDFTDSRDLHEAGITIPLFIALPWMTLRTKMCSEDSLERPKNFLESQTYTPIDKPVPPSPGCFVCKAVHYLRYTCKSIQEGMSYLLPLKQEVIFAIAREFTRRLKPKIFQISPDHLKQHARFSYIEMAVADNGFQFPLEVEKRLPGELDWEAKRSSMDEWTNGFMFLIRRDIADRGMRGHIGCFVWSYCIKILRCSLCKFLPEDYSNDSKERTVYVDAIHAGYDVVIKHIKNLANAIVESAIDLECGPGEPRKSQLELRQQLLHACENFLAMNTAKCFKGAINISSSIIHYTDHAENPERCLCRFYEKLKDEPYESLDVTL</sequence>
<dbReference type="Proteomes" id="UP000321570">
    <property type="component" value="Unassembled WGS sequence"/>
</dbReference>
<reference evidence="2 4" key="3">
    <citation type="submission" date="2019-07" db="EMBL/GenBank/DDBJ databases">
        <authorList>
            <person name="Jastrzebski P J."/>
            <person name="Paukszto L."/>
            <person name="Jastrzebski P J."/>
        </authorList>
    </citation>
    <scope>NUCLEOTIDE SEQUENCE [LARGE SCALE GENOMIC DNA]</scope>
    <source>
        <strain evidence="2 4">WMS-il1</strain>
    </source>
</reference>
<evidence type="ECO:0000313" key="3">
    <source>
        <dbReference type="Proteomes" id="UP000274504"/>
    </source>
</evidence>
<evidence type="ECO:0000313" key="4">
    <source>
        <dbReference type="Proteomes" id="UP000321570"/>
    </source>
</evidence>
<proteinExistence type="predicted"/>
<dbReference type="AlphaFoldDB" id="A0A0R3SA13"/>
<reference evidence="5" key="1">
    <citation type="submission" date="2017-02" db="UniProtKB">
        <authorList>
            <consortium name="WormBaseParasite"/>
        </authorList>
    </citation>
    <scope>IDENTIFICATION</scope>
</reference>
<evidence type="ECO:0000313" key="5">
    <source>
        <dbReference type="WBParaSite" id="HDID_0000115001-mRNA-1"/>
    </source>
</evidence>
<name>A0A0R3SA13_HYMDI</name>
<accession>A0A0R3SA13</accession>